<keyword evidence="2" id="KW-1185">Reference proteome</keyword>
<sequence>MGLSFSVPEGVKVPSSLVNIFKELHQDLGCSIPTHGNLQKWALQGVLLLNAVLTVRKHHANSHAKKGWEQFTDGIIKDNLTEDGRVVFLLWGNNAREKSRNHRVFRDQMWSEEFLARLKKLEEAWKAAKNVGDKFPANTVYNKSKEPMKWIPAGEY</sequence>
<dbReference type="InterPro" id="IPR036895">
    <property type="entry name" value="Uracil-DNA_glycosylase-like_sf"/>
</dbReference>
<protein>
    <submittedName>
        <fullName evidence="1">Uracil-DNA glycosylase, mitochondrial</fullName>
    </submittedName>
</protein>
<evidence type="ECO:0000313" key="2">
    <source>
        <dbReference type="Proteomes" id="UP000289340"/>
    </source>
</evidence>
<dbReference type="Gene3D" id="3.40.470.10">
    <property type="entry name" value="Uracil-DNA glycosylase-like domain"/>
    <property type="match status" value="1"/>
</dbReference>
<gene>
    <name evidence="1" type="ORF">D0Y65_020325</name>
</gene>
<proteinExistence type="predicted"/>
<dbReference type="SMR" id="A0A445JDH6"/>
<reference evidence="1 2" key="1">
    <citation type="submission" date="2018-09" db="EMBL/GenBank/DDBJ databases">
        <title>A high-quality reference genome of wild soybean provides a powerful tool to mine soybean genomes.</title>
        <authorList>
            <person name="Xie M."/>
            <person name="Chung C.Y.L."/>
            <person name="Li M.-W."/>
            <person name="Wong F.-L."/>
            <person name="Chan T.-F."/>
            <person name="Lam H.-M."/>
        </authorList>
    </citation>
    <scope>NUCLEOTIDE SEQUENCE [LARGE SCALE GENOMIC DNA]</scope>
    <source>
        <strain evidence="2">cv. W05</strain>
        <tissue evidence="1">Hypocotyl of etiolated seedlings</tissue>
    </source>
</reference>
<name>A0A445JDH6_GLYSO</name>
<accession>A0A445JDH6</accession>
<dbReference type="SUPFAM" id="SSF52141">
    <property type="entry name" value="Uracil-DNA glycosylase-like"/>
    <property type="match status" value="1"/>
</dbReference>
<dbReference type="EMBL" id="QZWG01000008">
    <property type="protein sequence ID" value="RZB96498.1"/>
    <property type="molecule type" value="Genomic_DNA"/>
</dbReference>
<dbReference type="AlphaFoldDB" id="A0A445JDH6"/>
<organism evidence="1 2">
    <name type="scientific">Glycine soja</name>
    <name type="common">Wild soybean</name>
    <dbReference type="NCBI Taxonomy" id="3848"/>
    <lineage>
        <taxon>Eukaryota</taxon>
        <taxon>Viridiplantae</taxon>
        <taxon>Streptophyta</taxon>
        <taxon>Embryophyta</taxon>
        <taxon>Tracheophyta</taxon>
        <taxon>Spermatophyta</taxon>
        <taxon>Magnoliopsida</taxon>
        <taxon>eudicotyledons</taxon>
        <taxon>Gunneridae</taxon>
        <taxon>Pentapetalae</taxon>
        <taxon>rosids</taxon>
        <taxon>fabids</taxon>
        <taxon>Fabales</taxon>
        <taxon>Fabaceae</taxon>
        <taxon>Papilionoideae</taxon>
        <taxon>50 kb inversion clade</taxon>
        <taxon>NPAAA clade</taxon>
        <taxon>indigoferoid/millettioid clade</taxon>
        <taxon>Phaseoleae</taxon>
        <taxon>Glycine</taxon>
        <taxon>Glycine subgen. Soja</taxon>
    </lineage>
</organism>
<dbReference type="PANTHER" id="PTHR11264:SF0">
    <property type="entry name" value="URACIL-DNA GLYCOSYLASE"/>
    <property type="match status" value="1"/>
</dbReference>
<dbReference type="InterPro" id="IPR002043">
    <property type="entry name" value="UDG_fam1"/>
</dbReference>
<evidence type="ECO:0000313" key="1">
    <source>
        <dbReference type="EMBL" id="RZB96498.1"/>
    </source>
</evidence>
<dbReference type="GO" id="GO:0004844">
    <property type="term" value="F:uracil DNA N-glycosylase activity"/>
    <property type="evidence" value="ECO:0007669"/>
    <property type="project" value="InterPro"/>
</dbReference>
<dbReference type="Proteomes" id="UP000289340">
    <property type="component" value="Chromosome 8"/>
</dbReference>
<comment type="caution">
    <text evidence="1">The sequence shown here is derived from an EMBL/GenBank/DDBJ whole genome shotgun (WGS) entry which is preliminary data.</text>
</comment>
<dbReference type="CDD" id="cd10027">
    <property type="entry name" value="UDG-F1-like"/>
    <property type="match status" value="1"/>
</dbReference>
<dbReference type="GO" id="GO:0097510">
    <property type="term" value="P:base-excision repair, AP site formation via deaminated base removal"/>
    <property type="evidence" value="ECO:0007669"/>
    <property type="project" value="TreeGrafter"/>
</dbReference>
<dbReference type="PANTHER" id="PTHR11264">
    <property type="entry name" value="URACIL-DNA GLYCOSYLASE"/>
    <property type="match status" value="1"/>
</dbReference>